<dbReference type="RefSeq" id="XP_001434299.1">
    <property type="nucleotide sequence ID" value="XM_001434262.1"/>
</dbReference>
<feature type="coiled-coil region" evidence="1">
    <location>
        <begin position="98"/>
        <end position="139"/>
    </location>
</feature>
<keyword evidence="1" id="KW-0175">Coiled coil</keyword>
<dbReference type="HOGENOM" id="CLU_014067_0_0_1"/>
<feature type="coiled-coil region" evidence="1">
    <location>
        <begin position="558"/>
        <end position="646"/>
    </location>
</feature>
<proteinExistence type="predicted"/>
<evidence type="ECO:0000256" key="1">
    <source>
        <dbReference type="SAM" id="Coils"/>
    </source>
</evidence>
<dbReference type="GeneID" id="5020084"/>
<reference evidence="3 4" key="1">
    <citation type="journal article" date="2006" name="Nature">
        <title>Global trends of whole-genome duplications revealed by the ciliate Paramecium tetraurelia.</title>
        <authorList>
            <consortium name="Genoscope"/>
            <person name="Aury J.-M."/>
            <person name="Jaillon O."/>
            <person name="Duret L."/>
            <person name="Noel B."/>
            <person name="Jubin C."/>
            <person name="Porcel B.M."/>
            <person name="Segurens B."/>
            <person name="Daubin V."/>
            <person name="Anthouard V."/>
            <person name="Aiach N."/>
            <person name="Arnaiz O."/>
            <person name="Billaut A."/>
            <person name="Beisson J."/>
            <person name="Blanc I."/>
            <person name="Bouhouche K."/>
            <person name="Camara F."/>
            <person name="Duharcourt S."/>
            <person name="Guigo R."/>
            <person name="Gogendeau D."/>
            <person name="Katinka M."/>
            <person name="Keller A.-M."/>
            <person name="Kissmehl R."/>
            <person name="Klotz C."/>
            <person name="Koll F."/>
            <person name="Le Moue A."/>
            <person name="Lepere C."/>
            <person name="Malinsky S."/>
            <person name="Nowacki M."/>
            <person name="Nowak J.K."/>
            <person name="Plattner H."/>
            <person name="Poulain J."/>
            <person name="Ruiz F."/>
            <person name="Serrano V."/>
            <person name="Zagulski M."/>
            <person name="Dessen P."/>
            <person name="Betermier M."/>
            <person name="Weissenbach J."/>
            <person name="Scarpelli C."/>
            <person name="Schachter V."/>
            <person name="Sperling L."/>
            <person name="Meyer E."/>
            <person name="Cohen J."/>
            <person name="Wincker P."/>
        </authorList>
    </citation>
    <scope>NUCLEOTIDE SEQUENCE [LARGE SCALE GENOMIC DNA]</scope>
    <source>
        <strain evidence="3 4">Stock d4-2</strain>
    </source>
</reference>
<dbReference type="STRING" id="5888.A0C7Y5"/>
<dbReference type="InParanoid" id="A0C7Y5"/>
<evidence type="ECO:0000313" key="4">
    <source>
        <dbReference type="Proteomes" id="UP000000600"/>
    </source>
</evidence>
<dbReference type="KEGG" id="ptm:GSPATT00036033001"/>
<dbReference type="Proteomes" id="UP000000600">
    <property type="component" value="Unassembled WGS sequence"/>
</dbReference>
<feature type="compositionally biased region" description="Basic and acidic residues" evidence="2">
    <location>
        <begin position="659"/>
        <end position="679"/>
    </location>
</feature>
<feature type="compositionally biased region" description="Polar residues" evidence="2">
    <location>
        <begin position="649"/>
        <end position="658"/>
    </location>
</feature>
<evidence type="ECO:0000313" key="3">
    <source>
        <dbReference type="EMBL" id="CAK66902.1"/>
    </source>
</evidence>
<sequence length="728" mass="87076">MFPKNDISNIGTQVFAQYKKMYEEICQRLKSEKEAQFYELELWKDKYNALQKTFESLNQSKDKQGVKIKQDLNDPRTLNQVPKISGHQQLNFQPNAEKQYFQIKIQQLNDQIAKQKKQIQDLNDKNEKHSIDNKKLEIEYKIYSDQLNQRRKSSQHQISDQQMLQYEDNIQKLIQKIEEMKKEKNNQEKQLEKLTKENQVLNQTNDELRKSIHDHDKGQQQKNQYQLQLSELGLKNSQLQKLVKDLEKQQQHQQDISQQTAKQIEEKQNEIESLKMKIQEYQKELSNLNQLQGVYDEQQEQLQQLAQMIKKLEEKLQESANSKQNGSDKKQLSSKYDQLYQQYTDLQTQDIMKQEWLTLQKTQLEDLKQENEQLCYKIEEVQKQNKVLISQIEMQNEDTKLSFSQLQDQVISYQQIVTDKNEEIHQLKLEVSKQKCHLQNEDYEEKIKQLNNQYEKLESESKMKIEWMEIQNEELEETINEYEKKISNLVEQLSQSNKSNTGGDNNQQKDLLYNQLKESVKERDYYYNQYEQFLELAEKKDKIIEEQVKILTGNKLELSQLKVQLSQMNETSKDLKEMKAFYEQKVIEQENIIQNLQQQRKQTSDQEYYEKMNQILQENEELRQLRSENQEELNKKDQLIEELQMQMLSQSQVTGSSDLQERKRRQELLDKVKEDKSEKSGSSNVQLKKNYEIQTKEANEKQSPNLDQTQDQSKSSKPKSAESLDFQD</sequence>
<accession>A0C7Y5</accession>
<gene>
    <name evidence="3" type="ORF">GSPATT00036033001</name>
</gene>
<name>A0C7Y5_PARTE</name>
<protein>
    <submittedName>
        <fullName evidence="3">Uncharacterized protein</fullName>
    </submittedName>
</protein>
<feature type="compositionally biased region" description="Basic and acidic residues" evidence="2">
    <location>
        <begin position="689"/>
        <end position="700"/>
    </location>
</feature>
<feature type="coiled-coil region" evidence="1">
    <location>
        <begin position="163"/>
        <end position="398"/>
    </location>
</feature>
<feature type="region of interest" description="Disordered" evidence="2">
    <location>
        <begin position="649"/>
        <end position="728"/>
    </location>
</feature>
<dbReference type="AlphaFoldDB" id="A0C7Y5"/>
<dbReference type="OMA" id="TVLECHT"/>
<feature type="compositionally biased region" description="Polar residues" evidence="2">
    <location>
        <begin position="701"/>
        <end position="715"/>
    </location>
</feature>
<keyword evidence="4" id="KW-1185">Reference proteome</keyword>
<evidence type="ECO:0000256" key="2">
    <source>
        <dbReference type="SAM" id="MobiDB-lite"/>
    </source>
</evidence>
<dbReference type="EMBL" id="CT868048">
    <property type="protein sequence ID" value="CAK66902.1"/>
    <property type="molecule type" value="Genomic_DNA"/>
</dbReference>
<organism evidence="3 4">
    <name type="scientific">Paramecium tetraurelia</name>
    <dbReference type="NCBI Taxonomy" id="5888"/>
    <lineage>
        <taxon>Eukaryota</taxon>
        <taxon>Sar</taxon>
        <taxon>Alveolata</taxon>
        <taxon>Ciliophora</taxon>
        <taxon>Intramacronucleata</taxon>
        <taxon>Oligohymenophorea</taxon>
        <taxon>Peniculida</taxon>
        <taxon>Parameciidae</taxon>
        <taxon>Paramecium</taxon>
    </lineage>
</organism>
<feature type="coiled-coil region" evidence="1">
    <location>
        <begin position="433"/>
        <end position="499"/>
    </location>
</feature>